<feature type="domain" description="Alpha/beta hydrolase fold-3" evidence="2">
    <location>
        <begin position="86"/>
        <end position="293"/>
    </location>
</feature>
<keyword evidence="4" id="KW-1185">Reference proteome</keyword>
<dbReference type="SUPFAM" id="SSF53474">
    <property type="entry name" value="alpha/beta-Hydrolases"/>
    <property type="match status" value="1"/>
</dbReference>
<dbReference type="OrthoDB" id="9806180at2"/>
<evidence type="ECO:0000259" key="2">
    <source>
        <dbReference type="Pfam" id="PF07859"/>
    </source>
</evidence>
<dbReference type="GO" id="GO:0106435">
    <property type="term" value="F:carboxylesterase activity"/>
    <property type="evidence" value="ECO:0007669"/>
    <property type="project" value="UniProtKB-EC"/>
</dbReference>
<dbReference type="AlphaFoldDB" id="A0A1Y5SA12"/>
<gene>
    <name evidence="3" type="primary">nlhH</name>
    <name evidence="3" type="ORF">PSJ8397_01734</name>
</gene>
<accession>A0A1Y5SA12</accession>
<dbReference type="EMBL" id="FWFT01000002">
    <property type="protein sequence ID" value="SLN34763.1"/>
    <property type="molecule type" value="Genomic_DNA"/>
</dbReference>
<dbReference type="RefSeq" id="WP_085864138.1">
    <property type="nucleotide sequence ID" value="NZ_FWFT01000002.1"/>
</dbReference>
<evidence type="ECO:0000313" key="3">
    <source>
        <dbReference type="EMBL" id="SLN34763.1"/>
    </source>
</evidence>
<dbReference type="PANTHER" id="PTHR48081:SF8">
    <property type="entry name" value="ALPHA_BETA HYDROLASE FOLD-3 DOMAIN-CONTAINING PROTEIN-RELATED"/>
    <property type="match status" value="1"/>
</dbReference>
<dbReference type="InterPro" id="IPR029058">
    <property type="entry name" value="AB_hydrolase_fold"/>
</dbReference>
<dbReference type="Gene3D" id="3.40.50.1820">
    <property type="entry name" value="alpha/beta hydrolase"/>
    <property type="match status" value="1"/>
</dbReference>
<dbReference type="InterPro" id="IPR013094">
    <property type="entry name" value="AB_hydrolase_3"/>
</dbReference>
<protein>
    <submittedName>
        <fullName evidence="3">Carboxylesterase NlhH</fullName>
        <ecNumber evidence="3">3.1.1.1</ecNumber>
    </submittedName>
</protein>
<dbReference type="Pfam" id="PF07859">
    <property type="entry name" value="Abhydrolase_3"/>
    <property type="match status" value="1"/>
</dbReference>
<reference evidence="3 4" key="1">
    <citation type="submission" date="2017-03" db="EMBL/GenBank/DDBJ databases">
        <authorList>
            <person name="Afonso C.L."/>
            <person name="Miller P.J."/>
            <person name="Scott M.A."/>
            <person name="Spackman E."/>
            <person name="Goraichik I."/>
            <person name="Dimitrov K.M."/>
            <person name="Suarez D.L."/>
            <person name="Swayne D.E."/>
        </authorList>
    </citation>
    <scope>NUCLEOTIDE SEQUENCE [LARGE SCALE GENOMIC DNA]</scope>
    <source>
        <strain evidence="3 4">CECT 8397</strain>
    </source>
</reference>
<organism evidence="3 4">
    <name type="scientific">Pseudooctadecabacter jejudonensis</name>
    <dbReference type="NCBI Taxonomy" id="1391910"/>
    <lineage>
        <taxon>Bacteria</taxon>
        <taxon>Pseudomonadati</taxon>
        <taxon>Pseudomonadota</taxon>
        <taxon>Alphaproteobacteria</taxon>
        <taxon>Rhodobacterales</taxon>
        <taxon>Paracoccaceae</taxon>
        <taxon>Pseudooctadecabacter</taxon>
    </lineage>
</organism>
<name>A0A1Y5SA12_9RHOB</name>
<evidence type="ECO:0000313" key="4">
    <source>
        <dbReference type="Proteomes" id="UP000193623"/>
    </source>
</evidence>
<dbReference type="Proteomes" id="UP000193623">
    <property type="component" value="Unassembled WGS sequence"/>
</dbReference>
<keyword evidence="1 3" id="KW-0378">Hydrolase</keyword>
<evidence type="ECO:0000256" key="1">
    <source>
        <dbReference type="ARBA" id="ARBA00022801"/>
    </source>
</evidence>
<proteinExistence type="predicted"/>
<sequence length="321" mass="35587">MTRLRRAMYHKDLQSAYFAGRIVTWIARRNWGLRMMQRFGMKPMVGNQIKGLANDEIFIPSVPTPGHKIRARVYKPKGVTGPLPAMIYAHGGGYQVGVPEQAHPFFQDLIARRDVVIVAPAYRLSLDGHPYPHGLNDCFDTLMYMKDNAADLGIRDDAFIVGGHSGGGGMAAALTLKTLDAKAAHIAFQMPIYPMLDHRMETKSGREMIGSAVWDRRSNALAWTNYLGHLNGNVPDHASPALREDLTGHPPTISFVGDMEPFKDETIAYINALDRAGVPTKFKLYEGGFHGFETVAPKAPISKDAMAFQADAFAEYYDTYL</sequence>
<dbReference type="EC" id="3.1.1.1" evidence="3"/>
<dbReference type="PANTHER" id="PTHR48081">
    <property type="entry name" value="AB HYDROLASE SUPERFAMILY PROTEIN C4A8.06C"/>
    <property type="match status" value="1"/>
</dbReference>
<dbReference type="InterPro" id="IPR050300">
    <property type="entry name" value="GDXG_lipolytic_enzyme"/>
</dbReference>